<reference evidence="1" key="1">
    <citation type="submission" date="2022-08" db="EMBL/GenBank/DDBJ databases">
        <authorList>
            <person name="Gutierrez-Valencia J."/>
        </authorList>
    </citation>
    <scope>NUCLEOTIDE SEQUENCE</scope>
</reference>
<name>A0AAV0GXL7_9ROSI</name>
<dbReference type="AlphaFoldDB" id="A0AAV0GXL7"/>
<feature type="non-terminal residue" evidence="1">
    <location>
        <position position="80"/>
    </location>
</feature>
<accession>A0AAV0GXL7</accession>
<evidence type="ECO:0000313" key="1">
    <source>
        <dbReference type="EMBL" id="CAI0377796.1"/>
    </source>
</evidence>
<keyword evidence="2" id="KW-1185">Reference proteome</keyword>
<protein>
    <submittedName>
        <fullName evidence="1">Uncharacterized protein</fullName>
    </submittedName>
</protein>
<evidence type="ECO:0000313" key="2">
    <source>
        <dbReference type="Proteomes" id="UP001154282"/>
    </source>
</evidence>
<organism evidence="1 2">
    <name type="scientific">Linum tenue</name>
    <dbReference type="NCBI Taxonomy" id="586396"/>
    <lineage>
        <taxon>Eukaryota</taxon>
        <taxon>Viridiplantae</taxon>
        <taxon>Streptophyta</taxon>
        <taxon>Embryophyta</taxon>
        <taxon>Tracheophyta</taxon>
        <taxon>Spermatophyta</taxon>
        <taxon>Magnoliopsida</taxon>
        <taxon>eudicotyledons</taxon>
        <taxon>Gunneridae</taxon>
        <taxon>Pentapetalae</taxon>
        <taxon>rosids</taxon>
        <taxon>fabids</taxon>
        <taxon>Malpighiales</taxon>
        <taxon>Linaceae</taxon>
        <taxon>Linum</taxon>
    </lineage>
</organism>
<sequence length="80" mass="9046">MARLADLAVDDDRNKKERLIKSAAAAEWTAVDHTAVYSDIVYTRGKSTQQEEVVGTARFTTSKITMLEMMIRQPGEGERW</sequence>
<dbReference type="Proteomes" id="UP001154282">
    <property type="component" value="Unassembled WGS sequence"/>
</dbReference>
<dbReference type="EMBL" id="CAMGYJ010000002">
    <property type="protein sequence ID" value="CAI0377796.1"/>
    <property type="molecule type" value="Genomic_DNA"/>
</dbReference>
<comment type="caution">
    <text evidence="1">The sequence shown here is derived from an EMBL/GenBank/DDBJ whole genome shotgun (WGS) entry which is preliminary data.</text>
</comment>
<gene>
    <name evidence="1" type="ORF">LITE_LOCUS1610</name>
</gene>
<proteinExistence type="predicted"/>